<dbReference type="InterPro" id="IPR013149">
    <property type="entry name" value="ADH-like_C"/>
</dbReference>
<dbReference type="InterPro" id="IPR020843">
    <property type="entry name" value="ER"/>
</dbReference>
<dbReference type="InterPro" id="IPR047122">
    <property type="entry name" value="Trans-enoyl_RdTase-like"/>
</dbReference>
<evidence type="ECO:0000256" key="2">
    <source>
        <dbReference type="ARBA" id="ARBA00023002"/>
    </source>
</evidence>
<keyword evidence="2" id="KW-0560">Oxidoreductase</keyword>
<dbReference type="GO" id="GO:0016651">
    <property type="term" value="F:oxidoreductase activity, acting on NAD(P)H"/>
    <property type="evidence" value="ECO:0007669"/>
    <property type="project" value="InterPro"/>
</dbReference>
<dbReference type="PANTHER" id="PTHR45348">
    <property type="entry name" value="HYPOTHETICAL OXIDOREDUCTASE (EUROFUNG)"/>
    <property type="match status" value="1"/>
</dbReference>
<dbReference type="EMBL" id="MTQA01000469">
    <property type="protein sequence ID" value="PNP58374.1"/>
    <property type="molecule type" value="Genomic_DNA"/>
</dbReference>
<dbReference type="Pfam" id="PF08240">
    <property type="entry name" value="ADH_N"/>
    <property type="match status" value="1"/>
</dbReference>
<dbReference type="Pfam" id="PF00107">
    <property type="entry name" value="ADH_zinc_N"/>
    <property type="match status" value="1"/>
</dbReference>
<dbReference type="InterPro" id="IPR036291">
    <property type="entry name" value="NAD(P)-bd_dom_sf"/>
</dbReference>
<dbReference type="AlphaFoldDB" id="A0A2K0UKS0"/>
<dbReference type="STRING" id="42673.A0A2K0UKS0"/>
<dbReference type="PANTHER" id="PTHR45348:SF7">
    <property type="entry name" value="ZINC BINDING OXIDOREDUCTASE, PUTATIVE-RELATED"/>
    <property type="match status" value="1"/>
</dbReference>
<dbReference type="OrthoDB" id="10257049at2759"/>
<dbReference type="SMART" id="SM00829">
    <property type="entry name" value="PKS_ER"/>
    <property type="match status" value="1"/>
</dbReference>
<evidence type="ECO:0000313" key="4">
    <source>
        <dbReference type="EMBL" id="PNP58374.1"/>
    </source>
</evidence>
<dbReference type="Proteomes" id="UP000236664">
    <property type="component" value="Unassembled WGS sequence"/>
</dbReference>
<comment type="caution">
    <text evidence="4">The sequence shown here is derived from an EMBL/GenBank/DDBJ whole genome shotgun (WGS) entry which is preliminary data.</text>
</comment>
<comment type="similarity">
    <text evidence="1">Belongs to the zinc-containing alcohol dehydrogenase family.</text>
</comment>
<gene>
    <name evidence="4" type="ORF">FNYG_15126</name>
</gene>
<evidence type="ECO:0000259" key="3">
    <source>
        <dbReference type="SMART" id="SM00829"/>
    </source>
</evidence>
<dbReference type="SUPFAM" id="SSF51735">
    <property type="entry name" value="NAD(P)-binding Rossmann-fold domains"/>
    <property type="match status" value="1"/>
</dbReference>
<keyword evidence="5" id="KW-1185">Reference proteome</keyword>
<reference evidence="4 5" key="1">
    <citation type="submission" date="2017-06" db="EMBL/GenBank/DDBJ databases">
        <title>Genome of Fusarium nygamai isolate CS10214.</title>
        <authorList>
            <person name="Gardiner D.M."/>
            <person name="Obanor F."/>
            <person name="Kazan K."/>
        </authorList>
    </citation>
    <scope>NUCLEOTIDE SEQUENCE [LARGE SCALE GENOMIC DNA]</scope>
    <source>
        <strain evidence="4 5">CS10214</strain>
    </source>
</reference>
<dbReference type="SUPFAM" id="SSF50129">
    <property type="entry name" value="GroES-like"/>
    <property type="match status" value="1"/>
</dbReference>
<dbReference type="Gene3D" id="3.90.180.10">
    <property type="entry name" value="Medium-chain alcohol dehydrogenases, catalytic domain"/>
    <property type="match status" value="1"/>
</dbReference>
<name>A0A2K0UKS0_GIBNY</name>
<dbReference type="Gene3D" id="3.40.50.720">
    <property type="entry name" value="NAD(P)-binding Rossmann-like Domain"/>
    <property type="match status" value="1"/>
</dbReference>
<feature type="domain" description="Enoyl reductase (ER)" evidence="3">
    <location>
        <begin position="15"/>
        <end position="356"/>
    </location>
</feature>
<dbReference type="CDD" id="cd08249">
    <property type="entry name" value="enoyl_reductase_like"/>
    <property type="match status" value="1"/>
</dbReference>
<evidence type="ECO:0000256" key="1">
    <source>
        <dbReference type="ARBA" id="ARBA00008072"/>
    </source>
</evidence>
<proteinExistence type="inferred from homology"/>
<accession>A0A2K0UKS0</accession>
<organism evidence="4 5">
    <name type="scientific">Gibberella nygamai</name>
    <name type="common">Bean root rot disease fungus</name>
    <name type="synonym">Fusarium nygamai</name>
    <dbReference type="NCBI Taxonomy" id="42673"/>
    <lineage>
        <taxon>Eukaryota</taxon>
        <taxon>Fungi</taxon>
        <taxon>Dikarya</taxon>
        <taxon>Ascomycota</taxon>
        <taxon>Pezizomycotina</taxon>
        <taxon>Sordariomycetes</taxon>
        <taxon>Hypocreomycetidae</taxon>
        <taxon>Hypocreales</taxon>
        <taxon>Nectriaceae</taxon>
        <taxon>Fusarium</taxon>
        <taxon>Fusarium fujikuroi species complex</taxon>
    </lineage>
</organism>
<dbReference type="InterPro" id="IPR011032">
    <property type="entry name" value="GroES-like_sf"/>
</dbReference>
<sequence length="361" mass="38826">MASSPAKSRGLYIDGNSNVVVRDLPFPEPQDGEILIKVLYSGANPADTKLIGIFALKDSAMGYEFCGEVLESANLDSTSFKVGDIVVGLLPGGQNQPLRHYSHQEYVAVDPSWVFKIPQNLPPQAAAGLSVVGHTASSALFVSLGLPLPPSVVKGTPDEDAAVPKGTLVIWGGATGVGMAAIQLARAARVSSIIAIASTKRHEFLKTLGATQCFDYNDVDVVDKVKSALQATNGTIWALDAVGRPEQQALLKSAISQHDKIVLATVMIGGDPEYEVALSSRHFDIEFEFPGGQKWAAPKDMAAADRHWRGFRWIVEKYGSDEYVPTPVRLLEGSGEDAIQELFGLQSMKKFGKLVFKHPLQ</sequence>
<dbReference type="InterPro" id="IPR013154">
    <property type="entry name" value="ADH-like_N"/>
</dbReference>
<protein>
    <recommendedName>
        <fullName evidence="3">Enoyl reductase (ER) domain-containing protein</fullName>
    </recommendedName>
</protein>
<evidence type="ECO:0000313" key="5">
    <source>
        <dbReference type="Proteomes" id="UP000236664"/>
    </source>
</evidence>